<gene>
    <name evidence="8" type="ORF">HXK00_03135</name>
</gene>
<evidence type="ECO:0000256" key="6">
    <source>
        <dbReference type="SAM" id="Phobius"/>
    </source>
</evidence>
<keyword evidence="5" id="KW-0572">Peptidoglycan-anchor</keyword>
<dbReference type="InterPro" id="IPR019950">
    <property type="entry name" value="M_anchor"/>
</dbReference>
<evidence type="ECO:0000256" key="2">
    <source>
        <dbReference type="ARBA" id="ARBA00022525"/>
    </source>
</evidence>
<keyword evidence="6" id="KW-0812">Transmembrane</keyword>
<organism evidence="8 9">
    <name type="scientific">Abiotrophia defectiva</name>
    <name type="common">Streptococcus defectivus</name>
    <dbReference type="NCBI Taxonomy" id="46125"/>
    <lineage>
        <taxon>Bacteria</taxon>
        <taxon>Bacillati</taxon>
        <taxon>Bacillota</taxon>
        <taxon>Bacilli</taxon>
        <taxon>Lactobacillales</taxon>
        <taxon>Aerococcaceae</taxon>
        <taxon>Abiotrophia</taxon>
    </lineage>
</organism>
<evidence type="ECO:0000256" key="4">
    <source>
        <dbReference type="ARBA" id="ARBA00022737"/>
    </source>
</evidence>
<dbReference type="InterPro" id="IPR019931">
    <property type="entry name" value="LPXTG_anchor"/>
</dbReference>
<accession>A0A929QTB4</accession>
<proteinExistence type="predicted"/>
<evidence type="ECO:0000313" key="8">
    <source>
        <dbReference type="EMBL" id="MBF0934625.1"/>
    </source>
</evidence>
<keyword evidence="6" id="KW-1133">Transmembrane helix</keyword>
<reference evidence="8" key="1">
    <citation type="submission" date="2020-04" db="EMBL/GenBank/DDBJ databases">
        <title>Deep metagenomics examines the oral microbiome during advanced dental caries in children, revealing novel taxa and co-occurrences with host molecules.</title>
        <authorList>
            <person name="Baker J.L."/>
            <person name="Morton J.T."/>
            <person name="Dinis M."/>
            <person name="Alvarez R."/>
            <person name="Tran N.C."/>
            <person name="Knight R."/>
            <person name="Edlund A."/>
        </authorList>
    </citation>
    <scope>NUCLEOTIDE SEQUENCE</scope>
    <source>
        <strain evidence="8">JCVI_23_bin.16</strain>
    </source>
</reference>
<keyword evidence="6" id="KW-0472">Membrane</keyword>
<keyword evidence="1" id="KW-0134">Cell wall</keyword>
<dbReference type="PROSITE" id="PS50847">
    <property type="entry name" value="GRAM_POS_ANCHORING"/>
    <property type="match status" value="1"/>
</dbReference>
<dbReference type="EMBL" id="JABZFV010000043">
    <property type="protein sequence ID" value="MBF0934625.1"/>
    <property type="molecule type" value="Genomic_DNA"/>
</dbReference>
<evidence type="ECO:0000313" key="9">
    <source>
        <dbReference type="Proteomes" id="UP000757900"/>
    </source>
</evidence>
<feature type="domain" description="Gram-positive cocci surface proteins LPxTG" evidence="7">
    <location>
        <begin position="7"/>
        <end position="40"/>
    </location>
</feature>
<name>A0A929QTB4_ABIDE</name>
<keyword evidence="4" id="KW-0677">Repeat</keyword>
<dbReference type="NCBIfam" id="TIGR01167">
    <property type="entry name" value="LPXTG_anchor"/>
    <property type="match status" value="1"/>
</dbReference>
<evidence type="ECO:0000256" key="3">
    <source>
        <dbReference type="ARBA" id="ARBA00022729"/>
    </source>
</evidence>
<evidence type="ECO:0000256" key="1">
    <source>
        <dbReference type="ARBA" id="ARBA00022512"/>
    </source>
</evidence>
<comment type="caution">
    <text evidence="8">The sequence shown here is derived from an EMBL/GenBank/DDBJ whole genome shotgun (WGS) entry which is preliminary data.</text>
</comment>
<dbReference type="Proteomes" id="UP000757900">
    <property type="component" value="Unassembled WGS sequence"/>
</dbReference>
<evidence type="ECO:0000259" key="7">
    <source>
        <dbReference type="PROSITE" id="PS50847"/>
    </source>
</evidence>
<dbReference type="AlphaFoldDB" id="A0A929QTB4"/>
<evidence type="ECO:0000256" key="5">
    <source>
        <dbReference type="ARBA" id="ARBA00023088"/>
    </source>
</evidence>
<dbReference type="Pfam" id="PF00746">
    <property type="entry name" value="Gram_pos_anchor"/>
    <property type="match status" value="1"/>
</dbReference>
<protein>
    <submittedName>
        <fullName evidence="8">LPXTG cell wall anchor domain-containing protein</fullName>
    </submittedName>
</protein>
<feature type="transmembrane region" description="Helical" evidence="6">
    <location>
        <begin position="16"/>
        <end position="34"/>
    </location>
</feature>
<keyword evidence="2" id="KW-0964">Secreted</keyword>
<sequence>MAKQGQLPAAGEESNFFFSAAALSLLAGLGLASYKPKETE</sequence>
<dbReference type="PRINTS" id="PR00015">
    <property type="entry name" value="GPOSANCHOR"/>
</dbReference>
<keyword evidence="3" id="KW-0732">Signal</keyword>